<evidence type="ECO:0000256" key="5">
    <source>
        <dbReference type="SAM" id="Phobius"/>
    </source>
</evidence>
<keyword evidence="8" id="KW-1185">Reference proteome</keyword>
<evidence type="ECO:0000256" key="3">
    <source>
        <dbReference type="ARBA" id="ARBA00022801"/>
    </source>
</evidence>
<keyword evidence="5" id="KW-0812">Transmembrane</keyword>
<feature type="region of interest" description="Disordered" evidence="4">
    <location>
        <begin position="102"/>
        <end position="152"/>
    </location>
</feature>
<feature type="compositionally biased region" description="Low complexity" evidence="4">
    <location>
        <begin position="7"/>
        <end position="17"/>
    </location>
</feature>
<dbReference type="AlphaFoldDB" id="A0A318XIH9"/>
<keyword evidence="5" id="KW-1133">Transmembrane helix</keyword>
<feature type="compositionally biased region" description="Polar residues" evidence="4">
    <location>
        <begin position="30"/>
        <end position="42"/>
    </location>
</feature>
<dbReference type="SUPFAM" id="SSF50494">
    <property type="entry name" value="Trypsin-like serine proteases"/>
    <property type="match status" value="1"/>
</dbReference>
<comment type="caution">
    <text evidence="7">The sequence shown here is derived from an EMBL/GenBank/DDBJ whole genome shotgun (WGS) entry which is preliminary data.</text>
</comment>
<name>A0A318XIH9_9FIRM</name>
<dbReference type="PRINTS" id="PR00834">
    <property type="entry name" value="PROTEASES2C"/>
</dbReference>
<evidence type="ECO:0000313" key="8">
    <source>
        <dbReference type="Proteomes" id="UP000248132"/>
    </source>
</evidence>
<dbReference type="InterPro" id="IPR051201">
    <property type="entry name" value="Chloro_Bact_Ser_Proteases"/>
</dbReference>
<dbReference type="Gene3D" id="2.40.10.10">
    <property type="entry name" value="Trypsin-like serine proteases"/>
    <property type="match status" value="2"/>
</dbReference>
<dbReference type="PANTHER" id="PTHR43343">
    <property type="entry name" value="PEPTIDASE S12"/>
    <property type="match status" value="1"/>
</dbReference>
<evidence type="ECO:0000256" key="2">
    <source>
        <dbReference type="ARBA" id="ARBA00022670"/>
    </source>
</evidence>
<protein>
    <submittedName>
        <fullName evidence="7">Serine protease Do</fullName>
    </submittedName>
</protein>
<evidence type="ECO:0000313" key="7">
    <source>
        <dbReference type="EMBL" id="PYG86834.1"/>
    </source>
</evidence>
<dbReference type="PROSITE" id="PS50106">
    <property type="entry name" value="PDZ"/>
    <property type="match status" value="1"/>
</dbReference>
<dbReference type="PANTHER" id="PTHR43343:SF3">
    <property type="entry name" value="PROTEASE DO-LIKE 8, CHLOROPLASTIC"/>
    <property type="match status" value="1"/>
</dbReference>
<gene>
    <name evidence="7" type="ORF">LY28_02654</name>
</gene>
<feature type="transmembrane region" description="Helical" evidence="5">
    <location>
        <begin position="177"/>
        <end position="203"/>
    </location>
</feature>
<dbReference type="InterPro" id="IPR036034">
    <property type="entry name" value="PDZ_sf"/>
</dbReference>
<dbReference type="Proteomes" id="UP000248132">
    <property type="component" value="Unassembled WGS sequence"/>
</dbReference>
<dbReference type="InterPro" id="IPR043504">
    <property type="entry name" value="Peptidase_S1_PA_chymotrypsin"/>
</dbReference>
<dbReference type="Pfam" id="PF13180">
    <property type="entry name" value="PDZ_2"/>
    <property type="match status" value="1"/>
</dbReference>
<proteinExistence type="inferred from homology"/>
<keyword evidence="2 7" id="KW-0645">Protease</keyword>
<dbReference type="RefSeq" id="WP_242981275.1">
    <property type="nucleotide sequence ID" value="NZ_QKMR01000016.1"/>
</dbReference>
<keyword evidence="5" id="KW-0472">Membrane</keyword>
<feature type="region of interest" description="Disordered" evidence="4">
    <location>
        <begin position="1"/>
        <end position="57"/>
    </location>
</feature>
<dbReference type="InterPro" id="IPR001478">
    <property type="entry name" value="PDZ"/>
</dbReference>
<dbReference type="Gene3D" id="2.30.42.10">
    <property type="match status" value="1"/>
</dbReference>
<dbReference type="SUPFAM" id="SSF50156">
    <property type="entry name" value="PDZ domain-like"/>
    <property type="match status" value="1"/>
</dbReference>
<dbReference type="GO" id="GO:0004252">
    <property type="term" value="F:serine-type endopeptidase activity"/>
    <property type="evidence" value="ECO:0007669"/>
    <property type="project" value="InterPro"/>
</dbReference>
<comment type="similarity">
    <text evidence="1">Belongs to the peptidase S1C family.</text>
</comment>
<organism evidence="7 8">
    <name type="scientific">Ruminiclostridium sufflavum DSM 19573</name>
    <dbReference type="NCBI Taxonomy" id="1121337"/>
    <lineage>
        <taxon>Bacteria</taxon>
        <taxon>Bacillati</taxon>
        <taxon>Bacillota</taxon>
        <taxon>Clostridia</taxon>
        <taxon>Eubacteriales</taxon>
        <taxon>Oscillospiraceae</taxon>
        <taxon>Ruminiclostridium</taxon>
    </lineage>
</organism>
<dbReference type="SMART" id="SM00228">
    <property type="entry name" value="PDZ"/>
    <property type="match status" value="1"/>
</dbReference>
<feature type="domain" description="PDZ" evidence="6">
    <location>
        <begin position="460"/>
        <end position="550"/>
    </location>
</feature>
<dbReference type="EMBL" id="QKMR01000016">
    <property type="protein sequence ID" value="PYG86834.1"/>
    <property type="molecule type" value="Genomic_DNA"/>
</dbReference>
<dbReference type="Pfam" id="PF13365">
    <property type="entry name" value="Trypsin_2"/>
    <property type="match status" value="1"/>
</dbReference>
<feature type="compositionally biased region" description="Polar residues" evidence="4">
    <location>
        <begin position="135"/>
        <end position="148"/>
    </location>
</feature>
<evidence type="ECO:0000259" key="6">
    <source>
        <dbReference type="PROSITE" id="PS50106"/>
    </source>
</evidence>
<keyword evidence="3" id="KW-0378">Hydrolase</keyword>
<dbReference type="GO" id="GO:0006508">
    <property type="term" value="P:proteolysis"/>
    <property type="evidence" value="ECO:0007669"/>
    <property type="project" value="UniProtKB-KW"/>
</dbReference>
<evidence type="ECO:0000256" key="4">
    <source>
        <dbReference type="SAM" id="MobiDB-lite"/>
    </source>
</evidence>
<sequence>MIDENNDNGNVNQNNDNLSDKYGYGDSDYRNQANGNEMAQSSGDKETEAVIPDTGNEQGTKAIIENTDKAHNTGAVASDTGGIQEAKDSARADVDAEAVNNISGTSDFHESNNSGGGLNPAEDNYEGLSGLGYNQKESCQTQNPWQAQNINNGYGSNNMSSYYKEKYKKTSNKKSDVWKYVLVSLISAIVGGAIISVMLLVVAPVAQPRLKDFLGVGSQSSNGSSESKSGVSEIKKVEIVQTGESAVTSVAEKVGPSVVGIRTSYQSTNELFGSESDYGEGSGIIISSDGYILTNHHVVENALNDKTRDIKTGSKIQVYLPNKIDKPYVASIKGYDSKTDLAVLKISENNLQAIEFGNSDNLKVGEPAIAFGNPGGLEYMGSLTTGVISGLNRTVQLDGGKKIRLVQTDAAINPGNSGGALVNIKGQLIGVNTIKMVATGFEGLGFAIPVNDAKDIADELIKNTYISKPYLGITVDNSYTEEVAKENNLPMGVFVADVQILGAAQKAGIKALDIITKFNDVSVTSYDELEEEKNKFKPGDAVNVEVYRDGSKKTLKVTLGETK</sequence>
<evidence type="ECO:0000256" key="1">
    <source>
        <dbReference type="ARBA" id="ARBA00010541"/>
    </source>
</evidence>
<reference evidence="7 8" key="1">
    <citation type="submission" date="2018-06" db="EMBL/GenBank/DDBJ databases">
        <title>Genomic Encyclopedia of Type Strains, Phase I: the one thousand microbial genomes (KMG-I) project.</title>
        <authorList>
            <person name="Kyrpides N."/>
        </authorList>
    </citation>
    <scope>NUCLEOTIDE SEQUENCE [LARGE SCALE GENOMIC DNA]</scope>
    <source>
        <strain evidence="7 8">DSM 19573</strain>
    </source>
</reference>
<dbReference type="InterPro" id="IPR001940">
    <property type="entry name" value="Peptidase_S1C"/>
</dbReference>
<accession>A0A318XIH9</accession>
<dbReference type="InterPro" id="IPR009003">
    <property type="entry name" value="Peptidase_S1_PA"/>
</dbReference>